<keyword evidence="4" id="KW-1185">Reference proteome</keyword>
<feature type="domain" description="DUF6545" evidence="2">
    <location>
        <begin position="247"/>
        <end position="374"/>
    </location>
</feature>
<keyword evidence="1" id="KW-0812">Transmembrane</keyword>
<dbReference type="Proteomes" id="UP000199691">
    <property type="component" value="Unassembled WGS sequence"/>
</dbReference>
<feature type="transmembrane region" description="Helical" evidence="1">
    <location>
        <begin position="101"/>
        <end position="123"/>
    </location>
</feature>
<feature type="transmembrane region" description="Helical" evidence="1">
    <location>
        <begin position="226"/>
        <end position="249"/>
    </location>
</feature>
<organism evidence="3 4">
    <name type="scientific">Lentzea jiangxiensis</name>
    <dbReference type="NCBI Taxonomy" id="641025"/>
    <lineage>
        <taxon>Bacteria</taxon>
        <taxon>Bacillati</taxon>
        <taxon>Actinomycetota</taxon>
        <taxon>Actinomycetes</taxon>
        <taxon>Pseudonocardiales</taxon>
        <taxon>Pseudonocardiaceae</taxon>
        <taxon>Lentzea</taxon>
    </lineage>
</organism>
<feature type="transmembrane region" description="Helical" evidence="1">
    <location>
        <begin position="71"/>
        <end position="92"/>
    </location>
</feature>
<dbReference type="EMBL" id="FNIX01000002">
    <property type="protein sequence ID" value="SDO30554.1"/>
    <property type="molecule type" value="Genomic_DNA"/>
</dbReference>
<dbReference type="RefSeq" id="WP_090096161.1">
    <property type="nucleotide sequence ID" value="NZ_FNIX01000002.1"/>
</dbReference>
<feature type="transmembrane region" description="Helical" evidence="1">
    <location>
        <begin position="40"/>
        <end position="59"/>
    </location>
</feature>
<evidence type="ECO:0000256" key="1">
    <source>
        <dbReference type="SAM" id="Phobius"/>
    </source>
</evidence>
<feature type="transmembrane region" description="Helical" evidence="1">
    <location>
        <begin position="143"/>
        <end position="168"/>
    </location>
</feature>
<sequence>MLKFPSVELPAPVFAVLVVVWGFVVFRLRTISRSPQDRVVALAFLCFAVSATTVVRELRYAIDQVTGVPDLAIMIGHLAALAGVASVLRFGLMVTGRRTRLVTAGLCVLAGAAVVMTAMFLVVPRSLEEPDFAYWHPAHPATIVYHLTNIAVTSAGMVAGAVLLFPLWRREARGPLRVALFLLWLACLANLAYSGLRCWYVVAYGFGFVPRGTRYVTYGQITELTLFLGILLAVTAGLVQVGLNVARWVRRLRGYRRLGPLWTELAEAVPSVVLGAPPRWFAGSLELRLYRRTVEIRDAQLELSGRVSPDTRAFAGVELGEAGVVEPLALDACVLRIGLLSPPALHPAETSAWSAASDVDAEVADLLALQRHLRDPAVVAAARRSLTPR</sequence>
<keyword evidence="1" id="KW-1133">Transmembrane helix</keyword>
<accession>A0A1H0IGK4</accession>
<dbReference type="STRING" id="641025.SAMN05421507_10296"/>
<protein>
    <recommendedName>
        <fullName evidence="2">DUF6545 domain-containing protein</fullName>
    </recommendedName>
</protein>
<dbReference type="Pfam" id="PF20182">
    <property type="entry name" value="DUF6545"/>
    <property type="match status" value="1"/>
</dbReference>
<dbReference type="InterPro" id="IPR046675">
    <property type="entry name" value="DUF6545"/>
</dbReference>
<dbReference type="InterPro" id="IPR050039">
    <property type="entry name" value="MAB_1171c-like"/>
</dbReference>
<gene>
    <name evidence="3" type="ORF">SAMN05421507_10296</name>
</gene>
<evidence type="ECO:0000313" key="3">
    <source>
        <dbReference type="EMBL" id="SDO30554.1"/>
    </source>
</evidence>
<dbReference type="OrthoDB" id="3685619at2"/>
<evidence type="ECO:0000313" key="4">
    <source>
        <dbReference type="Proteomes" id="UP000199691"/>
    </source>
</evidence>
<dbReference type="NCBIfam" id="NF042915">
    <property type="entry name" value="MAB_1171c_fam"/>
    <property type="match status" value="1"/>
</dbReference>
<proteinExistence type="predicted"/>
<feature type="transmembrane region" description="Helical" evidence="1">
    <location>
        <begin position="180"/>
        <end position="206"/>
    </location>
</feature>
<reference evidence="4" key="1">
    <citation type="submission" date="2016-10" db="EMBL/GenBank/DDBJ databases">
        <authorList>
            <person name="Varghese N."/>
            <person name="Submissions S."/>
        </authorList>
    </citation>
    <scope>NUCLEOTIDE SEQUENCE [LARGE SCALE GENOMIC DNA]</scope>
    <source>
        <strain evidence="4">CGMCC 4.6609</strain>
    </source>
</reference>
<keyword evidence="1" id="KW-0472">Membrane</keyword>
<name>A0A1H0IGK4_9PSEU</name>
<evidence type="ECO:0000259" key="2">
    <source>
        <dbReference type="Pfam" id="PF20182"/>
    </source>
</evidence>
<feature type="transmembrane region" description="Helical" evidence="1">
    <location>
        <begin position="12"/>
        <end position="28"/>
    </location>
</feature>
<dbReference type="AlphaFoldDB" id="A0A1H0IGK4"/>